<evidence type="ECO:0000256" key="2">
    <source>
        <dbReference type="PIRNR" id="PIRNR006241"/>
    </source>
</evidence>
<comment type="caution">
    <text evidence="5">The sequence shown here is derived from an EMBL/GenBank/DDBJ whole genome shotgun (WGS) entry which is preliminary data.</text>
</comment>
<dbReference type="InterPro" id="IPR026040">
    <property type="entry name" value="HyI-like"/>
</dbReference>
<keyword evidence="1 2" id="KW-0413">Isomerase</keyword>
<dbReference type="InterPro" id="IPR036237">
    <property type="entry name" value="Xyl_isomerase-like_sf"/>
</dbReference>
<dbReference type="Gene3D" id="3.20.20.150">
    <property type="entry name" value="Divalent-metal-dependent TIM barrel enzymes"/>
    <property type="match status" value="1"/>
</dbReference>
<dbReference type="GO" id="GO:0008903">
    <property type="term" value="F:hydroxypyruvate isomerase activity"/>
    <property type="evidence" value="ECO:0007669"/>
    <property type="project" value="UniProtKB-EC"/>
</dbReference>
<dbReference type="Proteomes" id="UP000546642">
    <property type="component" value="Unassembled WGS sequence"/>
</dbReference>
<dbReference type="GO" id="GO:0046487">
    <property type="term" value="P:glyoxylate metabolic process"/>
    <property type="evidence" value="ECO:0007669"/>
    <property type="project" value="TreeGrafter"/>
</dbReference>
<evidence type="ECO:0000313" key="5">
    <source>
        <dbReference type="EMBL" id="MBB6170881.1"/>
    </source>
</evidence>
<organism evidence="5 6">
    <name type="scientific">Nocardiopsis mwathae</name>
    <dbReference type="NCBI Taxonomy" id="1472723"/>
    <lineage>
        <taxon>Bacteria</taxon>
        <taxon>Bacillati</taxon>
        <taxon>Actinomycetota</taxon>
        <taxon>Actinomycetes</taxon>
        <taxon>Streptosporangiales</taxon>
        <taxon>Nocardiopsidaceae</taxon>
        <taxon>Nocardiopsis</taxon>
    </lineage>
</organism>
<sequence length="278" mass="28920">MSHARRPAPGGAPGHTLRYTVNCSLLFTELPLLERPAAARAAGFDAVEFWWPFESAVPADKDVEAFIAALDDAGVHLTGLNFFAGALPGPDRGVLSRPDRVGEFRDNIDVVLGIAERTGTRAFNALYGLRQEGVDPAEQDRLALESVLAAAAAVAAVDGTVLIEPISGAPDYPLTTAADGLAFVARARAAGARNVALLADFFHLAVNGDDVASVVRDHAADFGHIQIADAPGRGEPGTGELPIHALLAAAQAGGYGGHVGLEYKPTVPSSDSFGWLRA</sequence>
<proteinExistence type="inferred from homology"/>
<dbReference type="EMBL" id="JACHDS010000001">
    <property type="protein sequence ID" value="MBB6170881.1"/>
    <property type="molecule type" value="Genomic_DNA"/>
</dbReference>
<name>A0A7W9YG30_9ACTN</name>
<keyword evidence="6" id="KW-1185">Reference proteome</keyword>
<feature type="domain" description="Xylose isomerase-like TIM barrel" evidence="4">
    <location>
        <begin position="37"/>
        <end position="277"/>
    </location>
</feature>
<dbReference type="PANTHER" id="PTHR43489">
    <property type="entry name" value="ISOMERASE"/>
    <property type="match status" value="1"/>
</dbReference>
<evidence type="ECO:0000256" key="1">
    <source>
        <dbReference type="ARBA" id="ARBA00023235"/>
    </source>
</evidence>
<comment type="similarity">
    <text evidence="2">Belongs to the hyi family.</text>
</comment>
<feature type="active site" description="Proton donor/acceptor" evidence="3">
    <location>
        <position position="262"/>
    </location>
</feature>
<dbReference type="EC" id="5.3.1.22" evidence="5"/>
<gene>
    <name evidence="5" type="ORF">HNR23_000941</name>
</gene>
<dbReference type="SUPFAM" id="SSF51658">
    <property type="entry name" value="Xylose isomerase-like"/>
    <property type="match status" value="1"/>
</dbReference>
<dbReference type="AlphaFoldDB" id="A0A7W9YG30"/>
<dbReference type="PIRSF" id="PIRSF006241">
    <property type="entry name" value="HyI"/>
    <property type="match status" value="1"/>
</dbReference>
<dbReference type="Pfam" id="PF01261">
    <property type="entry name" value="AP_endonuc_2"/>
    <property type="match status" value="1"/>
</dbReference>
<accession>A0A7W9YG30</accession>
<dbReference type="InterPro" id="IPR050417">
    <property type="entry name" value="Sugar_Epim/Isomerase"/>
</dbReference>
<evidence type="ECO:0000313" key="6">
    <source>
        <dbReference type="Proteomes" id="UP000546642"/>
    </source>
</evidence>
<evidence type="ECO:0000256" key="3">
    <source>
        <dbReference type="PIRSR" id="PIRSR006241-50"/>
    </source>
</evidence>
<keyword evidence="5" id="KW-0670">Pyruvate</keyword>
<protein>
    <submittedName>
        <fullName evidence="5">Hydroxypyruvate isomerase</fullName>
        <ecNumber evidence="5">5.3.1.22</ecNumber>
    </submittedName>
</protein>
<dbReference type="PANTHER" id="PTHR43489:SF6">
    <property type="entry name" value="HYDROXYPYRUVATE ISOMERASE-RELATED"/>
    <property type="match status" value="1"/>
</dbReference>
<reference evidence="5 6" key="1">
    <citation type="submission" date="2020-08" db="EMBL/GenBank/DDBJ databases">
        <title>Sequencing the genomes of 1000 actinobacteria strains.</title>
        <authorList>
            <person name="Klenk H.-P."/>
        </authorList>
    </citation>
    <scope>NUCLEOTIDE SEQUENCE [LARGE SCALE GENOMIC DNA]</scope>
    <source>
        <strain evidence="5 6">DSM 46659</strain>
    </source>
</reference>
<dbReference type="InterPro" id="IPR013022">
    <property type="entry name" value="Xyl_isomerase-like_TIM-brl"/>
</dbReference>
<feature type="active site" description="Proton donor/acceptor" evidence="3">
    <location>
        <position position="164"/>
    </location>
</feature>
<evidence type="ECO:0000259" key="4">
    <source>
        <dbReference type="Pfam" id="PF01261"/>
    </source>
</evidence>
<dbReference type="RefSeq" id="WP_184073867.1">
    <property type="nucleotide sequence ID" value="NZ_JACHDS010000001.1"/>
</dbReference>